<dbReference type="InterPro" id="IPR043129">
    <property type="entry name" value="ATPase_NBD"/>
</dbReference>
<organism evidence="4 5">
    <name type="scientific">Priestia filamentosa</name>
    <dbReference type="NCBI Taxonomy" id="1402861"/>
    <lineage>
        <taxon>Bacteria</taxon>
        <taxon>Bacillati</taxon>
        <taxon>Bacillota</taxon>
        <taxon>Bacilli</taxon>
        <taxon>Bacillales</taxon>
        <taxon>Bacillaceae</taxon>
        <taxon>Priestia</taxon>
    </lineage>
</organism>
<dbReference type="GeneID" id="93704266"/>
<protein>
    <submittedName>
        <fullName evidence="4">Hydantoin utilization protein A</fullName>
    </submittedName>
</protein>
<dbReference type="PANTHER" id="PTHR11365">
    <property type="entry name" value="5-OXOPROLINASE RELATED"/>
    <property type="match status" value="1"/>
</dbReference>
<dbReference type="InterPro" id="IPR002821">
    <property type="entry name" value="Hydantoinase_A"/>
</dbReference>
<dbReference type="KEGG" id="beo:BEH_25905"/>
<dbReference type="OrthoDB" id="9768323at2"/>
<evidence type="ECO:0000259" key="3">
    <source>
        <dbReference type="Pfam" id="PF19278"/>
    </source>
</evidence>
<dbReference type="Pfam" id="PF05378">
    <property type="entry name" value="Hydant_A_N"/>
    <property type="match status" value="1"/>
</dbReference>
<evidence type="ECO:0000259" key="2">
    <source>
        <dbReference type="Pfam" id="PF05378"/>
    </source>
</evidence>
<accession>A0A1X7GQ75</accession>
<dbReference type="InterPro" id="IPR008040">
    <property type="entry name" value="Hydant_A_N"/>
</dbReference>
<dbReference type="Pfam" id="PF01968">
    <property type="entry name" value="Hydantoinase_A"/>
    <property type="match status" value="1"/>
</dbReference>
<geneLocation type="plasmid" evidence="5">
    <name>pbeh4</name>
</geneLocation>
<accession>A0A2S1M0A9</accession>
<sequence length="693" mass="75883">MRYMVGVDVGGTFTDVTLVDSDKGSIKNHKVPSTPKDPSHAIMTGIEQILEMNSIPFNEVEYLAHGTTVATNALIERKGAKTALIVTKGFRDLLEIARQTRPHLYDLFKEKPETVIPGDLRFEVEERLYADGSVRTPININELRKVIEHLKEKEVTSIAVCFLFSFNNPIHEKVAVEEIKRLFPEVYVSASHQIVPEFREYPRISTTSLNAYLGPVMKTYMENFQNSVHSVGIPVDPYITQSNGGIISIQESVSSPVRTAVSGPAAGIVAASHLSELTDYRNLITFDMGGTSADFSLIENGEPKVSMEREVEGFPARIQMLDIYTYGAGGGSIAWIDAGGALKVGPESAGSTPGPAAYGRGGTLPTVTDANVVLGRLNPNGILGGRMDLDVEASKRVIQEHICDKTNLSLLEAASGILSIVNANMTRGVRLISVEKGHSPSDFALVSFGGGGGLHCGALAKALNIPHVIVPPSPGTFCSLGLLVTDIRRDYVRTELLEPGEDSLITIRQHFESMKVEGTQLLAKENVHPSKRSFSLDIDVRFVGQNYELPVPVQWEELTSDGVQHIISRFHKIHEKNYGYSDEEGKIEFVNYRVTAFGELPKAPLVKASQEDNCLVEAVSYRDVYFSEANNLGYYKTGIYNRSDLNAGNRVQGPAIIEQMDTTILILPSQSAVIDPYQNLIINTFGEVEKNEA</sequence>
<evidence type="ECO:0000313" key="5">
    <source>
        <dbReference type="Proteomes" id="UP000036202"/>
    </source>
</evidence>
<dbReference type="GO" id="GO:0017168">
    <property type="term" value="F:5-oxoprolinase (ATP-hydrolyzing) activity"/>
    <property type="evidence" value="ECO:0007669"/>
    <property type="project" value="TreeGrafter"/>
</dbReference>
<dbReference type="InterPro" id="IPR045079">
    <property type="entry name" value="Oxoprolinase-like"/>
</dbReference>
<dbReference type="Proteomes" id="UP000036202">
    <property type="component" value="Plasmid pbeh4"/>
</dbReference>
<feature type="domain" description="Hydantoinase A/oxoprolinase" evidence="1">
    <location>
        <begin position="203"/>
        <end position="490"/>
    </location>
</feature>
<feature type="domain" description="Acetophenone carboxylase-like C-terminal" evidence="3">
    <location>
        <begin position="506"/>
        <end position="678"/>
    </location>
</feature>
<name>A0A1X7GQ75_9BACI</name>
<dbReference type="Pfam" id="PF19278">
    <property type="entry name" value="Hydant_A_C"/>
    <property type="match status" value="1"/>
</dbReference>
<feature type="domain" description="Hydantoinase/oxoprolinase N-terminal" evidence="2">
    <location>
        <begin position="5"/>
        <end position="181"/>
    </location>
</feature>
<gene>
    <name evidence="4" type="ORF">BEH_25905</name>
</gene>
<proteinExistence type="predicted"/>
<dbReference type="InterPro" id="IPR049517">
    <property type="entry name" value="ACX-like_C"/>
</dbReference>
<dbReference type="EMBL" id="CP015326">
    <property type="protein sequence ID" value="AWG44795.1"/>
    <property type="molecule type" value="Genomic_DNA"/>
</dbReference>
<dbReference type="RefSeq" id="WP_046218433.1">
    <property type="nucleotide sequence ID" value="NZ_CP015326.1"/>
</dbReference>
<reference evidence="4 5" key="1">
    <citation type="journal article" date="2015" name="PLoS ONE">
        <title>Genome Sequence of Bacillus endophyticus and Analysis of Its Companion Mechanism in the Ketogulonigenium vulgare-Bacillus Strain Consortium.</title>
        <authorList>
            <person name="Jia N."/>
            <person name="Du J."/>
            <person name="Ding M.Z."/>
            <person name="Gao F."/>
            <person name="Yuan Y.J."/>
        </authorList>
    </citation>
    <scope>NUCLEOTIDE SEQUENCE [LARGE SCALE GENOMIC DNA]</scope>
    <source>
        <strain evidence="4 5">Hbe603</strain>
        <plasmid evidence="5">pbeh4</plasmid>
    </source>
</reference>
<evidence type="ECO:0000259" key="1">
    <source>
        <dbReference type="Pfam" id="PF01968"/>
    </source>
</evidence>
<dbReference type="SUPFAM" id="SSF53067">
    <property type="entry name" value="Actin-like ATPase domain"/>
    <property type="match status" value="1"/>
</dbReference>
<keyword evidence="5" id="KW-1185">Reference proteome</keyword>
<dbReference type="PANTHER" id="PTHR11365:SF23">
    <property type="entry name" value="HYPOTHETICAL 5-OXOPROLINASE (EUROFUNG)-RELATED"/>
    <property type="match status" value="1"/>
</dbReference>
<keyword evidence="4" id="KW-0614">Plasmid</keyword>
<evidence type="ECO:0000313" key="4">
    <source>
        <dbReference type="EMBL" id="AWG44795.1"/>
    </source>
</evidence>
<dbReference type="GO" id="GO:0006749">
    <property type="term" value="P:glutathione metabolic process"/>
    <property type="evidence" value="ECO:0007669"/>
    <property type="project" value="TreeGrafter"/>
</dbReference>
<dbReference type="GO" id="GO:0005829">
    <property type="term" value="C:cytosol"/>
    <property type="evidence" value="ECO:0007669"/>
    <property type="project" value="TreeGrafter"/>
</dbReference>
<dbReference type="AlphaFoldDB" id="A0A1X7GQ75"/>